<evidence type="ECO:0000313" key="1">
    <source>
        <dbReference type="EMBL" id="MBB5021354.1"/>
    </source>
</evidence>
<name>A0A7W7Y3P2_9BACT</name>
<reference evidence="1 2" key="1">
    <citation type="submission" date="2020-08" db="EMBL/GenBank/DDBJ databases">
        <title>Genomic Encyclopedia of Type Strains, Phase IV (KMG-IV): sequencing the most valuable type-strain genomes for metagenomic binning, comparative biology and taxonomic classification.</title>
        <authorList>
            <person name="Goeker M."/>
        </authorList>
    </citation>
    <scope>NUCLEOTIDE SEQUENCE [LARGE SCALE GENOMIC DNA]</scope>
    <source>
        <strain evidence="1 2">DSM 22071</strain>
    </source>
</reference>
<organism evidence="1 2">
    <name type="scientific">Desulfurispira natronophila</name>
    <dbReference type="NCBI Taxonomy" id="682562"/>
    <lineage>
        <taxon>Bacteria</taxon>
        <taxon>Pseudomonadati</taxon>
        <taxon>Chrysiogenota</taxon>
        <taxon>Chrysiogenia</taxon>
        <taxon>Chrysiogenales</taxon>
        <taxon>Chrysiogenaceae</taxon>
        <taxon>Desulfurispira</taxon>
    </lineage>
</organism>
<keyword evidence="2" id="KW-1185">Reference proteome</keyword>
<accession>A0A7W7Y3P2</accession>
<comment type="caution">
    <text evidence="1">The sequence shown here is derived from an EMBL/GenBank/DDBJ whole genome shotgun (WGS) entry which is preliminary data.</text>
</comment>
<dbReference type="AlphaFoldDB" id="A0A7W7Y3P2"/>
<sequence length="191" mass="21825">MFLFLHVTGNTSPEYLQAEKHLQELLQRGYHGREYSSGSAPETFFPPRIAYVENFEYRPDNLPQCCTDVQKLIAEIVHHKELGNIIHVVALGCGIAAPFVLKHFPWWVADGLLLYRPNFNHTPAALRPFTGTGGPIALLAEPDDYVYYQYQFRQEHFGEFGLHLAEELEEQLECFFTDIDFMGLSAGETND</sequence>
<evidence type="ECO:0000313" key="2">
    <source>
        <dbReference type="Proteomes" id="UP000528322"/>
    </source>
</evidence>
<protein>
    <submittedName>
        <fullName evidence="1">Uncharacterized protein</fullName>
    </submittedName>
</protein>
<dbReference type="RefSeq" id="WP_183729895.1">
    <property type="nucleotide sequence ID" value="NZ_JACHID010000003.1"/>
</dbReference>
<proteinExistence type="predicted"/>
<dbReference type="EMBL" id="JACHID010000003">
    <property type="protein sequence ID" value="MBB5021354.1"/>
    <property type="molecule type" value="Genomic_DNA"/>
</dbReference>
<gene>
    <name evidence="1" type="ORF">HNR37_000663</name>
</gene>
<dbReference type="Proteomes" id="UP000528322">
    <property type="component" value="Unassembled WGS sequence"/>
</dbReference>